<dbReference type="Proteomes" id="UP000295212">
    <property type="component" value="Unassembled WGS sequence"/>
</dbReference>
<dbReference type="AlphaFoldDB" id="A0A4V3DQG6"/>
<protein>
    <submittedName>
        <fullName evidence="2">Uncharacterized protein</fullName>
    </submittedName>
</protein>
<name>A0A4V3DQG6_9GAMM</name>
<comment type="caution">
    <text evidence="2">The sequence shown here is derived from an EMBL/GenBank/DDBJ whole genome shotgun (WGS) entry which is preliminary data.</text>
</comment>
<sequence length="106" mass="11956">MSELPPPNAPTLEELRRDLLRGSRFFGLPQWLWGLLLGSLVYLGFQLFGNALPLPAWLLCVLLGWGIAELAFLPRRLEATKLAQYERRQAITRLAMQRGVGLGQVK</sequence>
<accession>A0A4V3DQG6</accession>
<dbReference type="OrthoDB" id="6168431at2"/>
<evidence type="ECO:0000256" key="1">
    <source>
        <dbReference type="SAM" id="Phobius"/>
    </source>
</evidence>
<evidence type="ECO:0000313" key="2">
    <source>
        <dbReference type="EMBL" id="TDR56126.1"/>
    </source>
</evidence>
<evidence type="ECO:0000313" key="3">
    <source>
        <dbReference type="Proteomes" id="UP000295212"/>
    </source>
</evidence>
<gene>
    <name evidence="2" type="ORF">DFP85_10441</name>
</gene>
<keyword evidence="1" id="KW-0812">Transmembrane</keyword>
<feature type="transmembrane region" description="Helical" evidence="1">
    <location>
        <begin position="25"/>
        <end position="48"/>
    </location>
</feature>
<dbReference type="RefSeq" id="WP_133635079.1">
    <property type="nucleotide sequence ID" value="NZ_SNZJ01000004.1"/>
</dbReference>
<proteinExistence type="predicted"/>
<keyword evidence="1" id="KW-1133">Transmembrane helix</keyword>
<feature type="transmembrane region" description="Helical" evidence="1">
    <location>
        <begin position="54"/>
        <end position="73"/>
    </location>
</feature>
<reference evidence="2 3" key="1">
    <citation type="submission" date="2019-03" db="EMBL/GenBank/DDBJ databases">
        <title>Genomic Encyclopedia of Type Strains, Phase III (KMG-III): the genomes of soil and plant-associated and newly described type strains.</title>
        <authorList>
            <person name="Whitman W."/>
        </authorList>
    </citation>
    <scope>NUCLEOTIDE SEQUENCE [LARGE SCALE GENOMIC DNA]</scope>
    <source>
        <strain evidence="2 3">CECT 5797</strain>
    </source>
</reference>
<dbReference type="EMBL" id="SNZJ01000004">
    <property type="protein sequence ID" value="TDR56126.1"/>
    <property type="molecule type" value="Genomic_DNA"/>
</dbReference>
<keyword evidence="1" id="KW-0472">Membrane</keyword>
<organism evidence="2 3">
    <name type="scientific">Halomonas ventosae</name>
    <dbReference type="NCBI Taxonomy" id="229007"/>
    <lineage>
        <taxon>Bacteria</taxon>
        <taxon>Pseudomonadati</taxon>
        <taxon>Pseudomonadota</taxon>
        <taxon>Gammaproteobacteria</taxon>
        <taxon>Oceanospirillales</taxon>
        <taxon>Halomonadaceae</taxon>
        <taxon>Halomonas</taxon>
    </lineage>
</organism>